<evidence type="ECO:0000313" key="2">
    <source>
        <dbReference type="Proteomes" id="UP001055439"/>
    </source>
</evidence>
<evidence type="ECO:0000313" key="1">
    <source>
        <dbReference type="EMBL" id="URE11210.1"/>
    </source>
</evidence>
<name>A0A9E7KCV3_9LILI</name>
<protein>
    <submittedName>
        <fullName evidence="1">Uncharacterized protein</fullName>
    </submittedName>
</protein>
<dbReference type="Proteomes" id="UP001055439">
    <property type="component" value="Chromosome 6"/>
</dbReference>
<dbReference type="AlphaFoldDB" id="A0A9E7KCV3"/>
<gene>
    <name evidence="1" type="ORF">MUK42_28594</name>
</gene>
<sequence length="94" mass="10333">MRALGPECAGPSAQVAHQDTRRLFIGLDTDMDVRESTFLRTNVEVGGLVVDDRSLSLSLSRKLKISTTFLLVLGLRRHILLLISMGAAFSQHIV</sequence>
<reference evidence="1" key="1">
    <citation type="submission" date="2022-05" db="EMBL/GenBank/DDBJ databases">
        <title>The Musa troglodytarum L. genome provides insights into the mechanism of non-climacteric behaviour and enrichment of carotenoids.</title>
        <authorList>
            <person name="Wang J."/>
        </authorList>
    </citation>
    <scope>NUCLEOTIDE SEQUENCE</scope>
    <source>
        <tissue evidence="1">Leaf</tissue>
    </source>
</reference>
<proteinExistence type="predicted"/>
<keyword evidence="2" id="KW-1185">Reference proteome</keyword>
<organism evidence="1 2">
    <name type="scientific">Musa troglodytarum</name>
    <name type="common">fe'i banana</name>
    <dbReference type="NCBI Taxonomy" id="320322"/>
    <lineage>
        <taxon>Eukaryota</taxon>
        <taxon>Viridiplantae</taxon>
        <taxon>Streptophyta</taxon>
        <taxon>Embryophyta</taxon>
        <taxon>Tracheophyta</taxon>
        <taxon>Spermatophyta</taxon>
        <taxon>Magnoliopsida</taxon>
        <taxon>Liliopsida</taxon>
        <taxon>Zingiberales</taxon>
        <taxon>Musaceae</taxon>
        <taxon>Musa</taxon>
    </lineage>
</organism>
<accession>A0A9E7KCV3</accession>
<dbReference type="EMBL" id="CP097508">
    <property type="protein sequence ID" value="URE11210.1"/>
    <property type="molecule type" value="Genomic_DNA"/>
</dbReference>